<feature type="transmembrane region" description="Helical" evidence="7">
    <location>
        <begin position="460"/>
        <end position="481"/>
    </location>
</feature>
<dbReference type="GeneID" id="71982080"/>
<dbReference type="Gene3D" id="1.20.1250.20">
    <property type="entry name" value="MFS general substrate transporter like domains"/>
    <property type="match status" value="2"/>
</dbReference>
<dbReference type="GO" id="GO:0016020">
    <property type="term" value="C:membrane"/>
    <property type="evidence" value="ECO:0007669"/>
    <property type="project" value="UniProtKB-SubCell"/>
</dbReference>
<feature type="transmembrane region" description="Helical" evidence="7">
    <location>
        <begin position="366"/>
        <end position="388"/>
    </location>
</feature>
<feature type="transmembrane region" description="Helical" evidence="7">
    <location>
        <begin position="230"/>
        <end position="250"/>
    </location>
</feature>
<feature type="transmembrane region" description="Helical" evidence="7">
    <location>
        <begin position="435"/>
        <end position="454"/>
    </location>
</feature>
<dbReference type="OrthoDB" id="2985014at2759"/>
<reference evidence="9" key="2">
    <citation type="journal article" date="2022" name="Microb. Genom.">
        <title>A chromosome-scale genome assembly of the tomato pathogen Cladosporium fulvum reveals a compartmentalized genome architecture and the presence of a dispensable chromosome.</title>
        <authorList>
            <person name="Zaccaron A.Z."/>
            <person name="Chen L.H."/>
            <person name="Samaras A."/>
            <person name="Stergiopoulos I."/>
        </authorList>
    </citation>
    <scope>NUCLEOTIDE SEQUENCE</scope>
    <source>
        <strain evidence="9">Race5_Kim</strain>
    </source>
</reference>
<dbReference type="PROSITE" id="PS50850">
    <property type="entry name" value="MFS"/>
    <property type="match status" value="1"/>
</dbReference>
<gene>
    <name evidence="9" type="ORF">CLAFUR5_02202</name>
</gene>
<evidence type="ECO:0000256" key="4">
    <source>
        <dbReference type="ARBA" id="ARBA00022989"/>
    </source>
</evidence>
<keyword evidence="5 7" id="KW-0472">Membrane</keyword>
<dbReference type="Pfam" id="PF07690">
    <property type="entry name" value="MFS_1"/>
    <property type="match status" value="2"/>
</dbReference>
<dbReference type="GO" id="GO:0022857">
    <property type="term" value="F:transmembrane transporter activity"/>
    <property type="evidence" value="ECO:0007669"/>
    <property type="project" value="InterPro"/>
</dbReference>
<accession>A0A9Q8L7J8</accession>
<dbReference type="EMBL" id="CP090163">
    <property type="protein sequence ID" value="UJO12307.1"/>
    <property type="molecule type" value="Genomic_DNA"/>
</dbReference>
<evidence type="ECO:0000256" key="7">
    <source>
        <dbReference type="SAM" id="Phobius"/>
    </source>
</evidence>
<dbReference type="OMA" id="FYTRYEF"/>
<keyword evidence="10" id="KW-1185">Reference proteome</keyword>
<dbReference type="SUPFAM" id="SSF103473">
    <property type="entry name" value="MFS general substrate transporter"/>
    <property type="match status" value="1"/>
</dbReference>
<feature type="transmembrane region" description="Helical" evidence="7">
    <location>
        <begin position="44"/>
        <end position="61"/>
    </location>
</feature>
<name>A0A9Q8L7J8_PASFU</name>
<feature type="transmembrane region" description="Helical" evidence="7">
    <location>
        <begin position="493"/>
        <end position="513"/>
    </location>
</feature>
<keyword evidence="4 7" id="KW-1133">Transmembrane helix</keyword>
<proteinExistence type="predicted"/>
<sequence length="615" mass="68835">MNTSRRFQQRHDEEQQTLIGGERNATQPANDDSTLLNRRTVRKLDTILLPFLALLFLLNSLDKSNIGNAETAGFTHDTGLSRNDVNTSMAVFFFVFVLLQPLGAALGRKFGMRRYVPICMSIWGLTTILHVFVSERWHLIVLRVMLAVLEAGFYPTTVSYMSLFYTKYEFAFRLGFFYGMSAVSGMLGGVLSWAVFSHFEGHGDGGGNTPELPPTRRHEDRPEGLKSWEILFLIEGCMTMAVALVGFFWLPKSADTAWFFTREERDHAEQRMLVDTLAISEPQKSNEDSPSSASRYGEEDDRERPMPVQGEGTGDGDHERLLGGNNLHEILRRTVSGVSGHPITEDSGLTKQDILSAIFNYKIWHLLFVNILSAIPATAFGVLLPILVKELSPSLNLSPAASNLLSAPPFAFGAVALFVFTIWSDRSRKRLTPVLWGLALLLIGLMMTILSPLSNYWLRYFSLCVLLSGSYIASPLTVAWLTNNTPEPGKRAILLGINGWGNLAGCFMSVLFTPEGEETGYFRSFLILLICVLISFAGFVLFRAILIRENRYRDNVLRSWSDEEKEREELVGDIPAPDNFGQRLARKLGLLALAKRAGSDEARKGDEKLTYRYSL</sequence>
<feature type="transmembrane region" description="Helical" evidence="7">
    <location>
        <begin position="525"/>
        <end position="546"/>
    </location>
</feature>
<dbReference type="InterPro" id="IPR036259">
    <property type="entry name" value="MFS_trans_sf"/>
</dbReference>
<feature type="domain" description="Major facilitator superfamily (MFS) profile" evidence="8">
    <location>
        <begin position="48"/>
        <end position="550"/>
    </location>
</feature>
<dbReference type="AlphaFoldDB" id="A0A9Q8L7J8"/>
<feature type="transmembrane region" description="Helical" evidence="7">
    <location>
        <begin position="114"/>
        <end position="133"/>
    </location>
</feature>
<evidence type="ECO:0000313" key="9">
    <source>
        <dbReference type="EMBL" id="UJO12307.1"/>
    </source>
</evidence>
<feature type="region of interest" description="Disordered" evidence="6">
    <location>
        <begin position="1"/>
        <end position="31"/>
    </location>
</feature>
<dbReference type="RefSeq" id="XP_047756673.1">
    <property type="nucleotide sequence ID" value="XM_047901350.1"/>
</dbReference>
<evidence type="ECO:0000256" key="3">
    <source>
        <dbReference type="ARBA" id="ARBA00022692"/>
    </source>
</evidence>
<evidence type="ECO:0000313" key="10">
    <source>
        <dbReference type="Proteomes" id="UP000756132"/>
    </source>
</evidence>
<feature type="region of interest" description="Disordered" evidence="6">
    <location>
        <begin position="276"/>
        <end position="319"/>
    </location>
</feature>
<evidence type="ECO:0000256" key="6">
    <source>
        <dbReference type="SAM" id="MobiDB-lite"/>
    </source>
</evidence>
<feature type="transmembrane region" description="Helical" evidence="7">
    <location>
        <begin position="139"/>
        <end position="163"/>
    </location>
</feature>
<reference evidence="9" key="1">
    <citation type="submission" date="2021-12" db="EMBL/GenBank/DDBJ databases">
        <authorList>
            <person name="Zaccaron A."/>
            <person name="Stergiopoulos I."/>
        </authorList>
    </citation>
    <scope>NUCLEOTIDE SEQUENCE</scope>
    <source>
        <strain evidence="9">Race5_Kim</strain>
    </source>
</reference>
<evidence type="ECO:0000256" key="2">
    <source>
        <dbReference type="ARBA" id="ARBA00022448"/>
    </source>
</evidence>
<evidence type="ECO:0000256" key="5">
    <source>
        <dbReference type="ARBA" id="ARBA00023136"/>
    </source>
</evidence>
<keyword evidence="3 7" id="KW-0812">Transmembrane</keyword>
<protein>
    <submittedName>
        <fullName evidence="9">High-affinity nicotinic acid transporter</fullName>
    </submittedName>
</protein>
<keyword evidence="2" id="KW-0813">Transport</keyword>
<feature type="transmembrane region" description="Helical" evidence="7">
    <location>
        <begin position="175"/>
        <end position="196"/>
    </location>
</feature>
<dbReference type="KEGG" id="ffu:CLAFUR5_02202"/>
<organism evidence="9 10">
    <name type="scientific">Passalora fulva</name>
    <name type="common">Tomato leaf mold</name>
    <name type="synonym">Cladosporium fulvum</name>
    <dbReference type="NCBI Taxonomy" id="5499"/>
    <lineage>
        <taxon>Eukaryota</taxon>
        <taxon>Fungi</taxon>
        <taxon>Dikarya</taxon>
        <taxon>Ascomycota</taxon>
        <taxon>Pezizomycotina</taxon>
        <taxon>Dothideomycetes</taxon>
        <taxon>Dothideomycetidae</taxon>
        <taxon>Mycosphaerellales</taxon>
        <taxon>Mycosphaerellaceae</taxon>
        <taxon>Fulvia</taxon>
    </lineage>
</organism>
<dbReference type="PANTHER" id="PTHR43791">
    <property type="entry name" value="PERMEASE-RELATED"/>
    <property type="match status" value="1"/>
</dbReference>
<feature type="transmembrane region" description="Helical" evidence="7">
    <location>
        <begin position="400"/>
        <end position="423"/>
    </location>
</feature>
<feature type="transmembrane region" description="Helical" evidence="7">
    <location>
        <begin position="89"/>
        <end position="107"/>
    </location>
</feature>
<dbReference type="InterPro" id="IPR020846">
    <property type="entry name" value="MFS_dom"/>
</dbReference>
<evidence type="ECO:0000256" key="1">
    <source>
        <dbReference type="ARBA" id="ARBA00004141"/>
    </source>
</evidence>
<dbReference type="InterPro" id="IPR011701">
    <property type="entry name" value="MFS"/>
</dbReference>
<evidence type="ECO:0000259" key="8">
    <source>
        <dbReference type="PROSITE" id="PS50850"/>
    </source>
</evidence>
<dbReference type="Proteomes" id="UP000756132">
    <property type="component" value="Chromosome 1"/>
</dbReference>
<dbReference type="PANTHER" id="PTHR43791:SF21">
    <property type="entry name" value="MAJOR FACILITATOR SUPERFAMILY (MFS) PROFILE DOMAIN-CONTAINING PROTEIN"/>
    <property type="match status" value="1"/>
</dbReference>
<comment type="subcellular location">
    <subcellularLocation>
        <location evidence="1">Membrane</location>
        <topology evidence="1">Multi-pass membrane protein</topology>
    </subcellularLocation>
</comment>